<dbReference type="SUPFAM" id="SSF51445">
    <property type="entry name" value="(Trans)glycosidases"/>
    <property type="match status" value="1"/>
</dbReference>
<dbReference type="PANTHER" id="PTHR47786">
    <property type="entry name" value="ALPHA-1,4-GLUCAN:MALTOSE-1-PHOSPHATE MALTOSYLTRANSFERASE"/>
    <property type="match status" value="1"/>
</dbReference>
<evidence type="ECO:0000313" key="3">
    <source>
        <dbReference type="Proteomes" id="UP001254165"/>
    </source>
</evidence>
<keyword evidence="2" id="KW-0378">Hydrolase</keyword>
<name>A0ABU3NQT7_9CHLR</name>
<dbReference type="Proteomes" id="UP001254165">
    <property type="component" value="Unassembled WGS sequence"/>
</dbReference>
<accession>A0ABU3NQT7</accession>
<dbReference type="SMART" id="SM00642">
    <property type="entry name" value="Aamy"/>
    <property type="match status" value="1"/>
</dbReference>
<dbReference type="GO" id="GO:0016787">
    <property type="term" value="F:hydrolase activity"/>
    <property type="evidence" value="ECO:0007669"/>
    <property type="project" value="UniProtKB-KW"/>
</dbReference>
<dbReference type="Pfam" id="PF00128">
    <property type="entry name" value="Alpha-amylase"/>
    <property type="match status" value="1"/>
</dbReference>
<proteinExistence type="predicted"/>
<dbReference type="InterPro" id="IPR017853">
    <property type="entry name" value="GH"/>
</dbReference>
<reference evidence="2 3" key="1">
    <citation type="submission" date="2023-07" db="EMBL/GenBank/DDBJ databases">
        <title>Novel species of Thermanaerothrix with wide hydrolytic capabilities.</title>
        <authorList>
            <person name="Zayulina K.S."/>
            <person name="Podosokorskaya O.A."/>
            <person name="Elcheninov A.G."/>
        </authorList>
    </citation>
    <scope>NUCLEOTIDE SEQUENCE [LARGE SCALE GENOMIC DNA]</scope>
    <source>
        <strain evidence="2 3">4228-RoL</strain>
    </source>
</reference>
<gene>
    <name evidence="2" type="ORF">QYE77_12980</name>
</gene>
<evidence type="ECO:0000259" key="1">
    <source>
        <dbReference type="SMART" id="SM00642"/>
    </source>
</evidence>
<protein>
    <submittedName>
        <fullName evidence="2">Alpha-amylase family glycosyl hydrolase</fullName>
    </submittedName>
</protein>
<dbReference type="EMBL" id="JAUHMF010000002">
    <property type="protein sequence ID" value="MDT8899176.1"/>
    <property type="molecule type" value="Genomic_DNA"/>
</dbReference>
<dbReference type="RefSeq" id="WP_315625863.1">
    <property type="nucleotide sequence ID" value="NZ_JAUHMF010000002.1"/>
</dbReference>
<dbReference type="PANTHER" id="PTHR47786:SF2">
    <property type="entry name" value="GLYCOSYL HYDROLASE FAMILY 13 CATALYTIC DOMAIN-CONTAINING PROTEIN"/>
    <property type="match status" value="1"/>
</dbReference>
<evidence type="ECO:0000313" key="2">
    <source>
        <dbReference type="EMBL" id="MDT8899176.1"/>
    </source>
</evidence>
<feature type="domain" description="Glycosyl hydrolase family 13 catalytic" evidence="1">
    <location>
        <begin position="289"/>
        <end position="701"/>
    </location>
</feature>
<sequence length="1152" mass="134023">MEFHISRRAREQYQFDETLFSFNGNVILADFQAARRFAQKMNLRRDLARHPEKVVRAGEINAMGLIDEILHLVAALYRRQKNPQVLDQALAWLEARIGKANLDRTLLEFVREFPPLPVYRNHISPEDYLKGQTAEFSHRAATLEEMLLLWVNNRNPALDPYLELFDEEYLRRETAYAALIRELYQFLETQPTFGPDNQHLMDMMRAPAIAHPNSLFEQLDYIRQRWGYLLGEYLTRLLKSLDLLKEEQKSPFLGPGPVEIPTYAHLEGEPEAFSPDREWMPRLVLIAKNTYVWLDQLSKKYGQPIQRLDQIPDEELDTLARWGISGLWLIGIWERSRASARIKQLCGNPEAIASAYSLAEYRVADDLGGETAYQNLRDRAWQRGIRLASDMVPNHMGIDSRWVIEHPDWFIGLDYSPFPSYTFNGPDLSSDPRVGIFLEDHYYDRTDAAVVFKRVDYTTGDIRYIYHGNDGTSMPWNDTAQLNYLKPEVREAVMQTILEVARKFPIIRFDAAMTLTKRHYQRLWFPEPGSGGAIPSRAEHGLTKQEFDRLMPNEFWREVVDRVAQEAPDTLLLAEAFWLMEGYFVRTLGMHRVYNSAFMNMLRNEENANYRTLIKNTLEFEPEILKRYVNFMNNPDERTAVEQFGKGDKYFGVCTLMCTLPGLPMFGHGQIEGFAEKYGMEFRRAYWDEMPDLDLIARHERQIFPLLHRRALFAGVENFLLYDFYTPEGFVNEDVFAFSNRLGDESALVIYHNRFAETRGWIKTSVGFLVKKGAKRHLVQRSLGEGLGLSRNPNTFVIYRDLVDGLEYLQPTSEIHDKGLYFELNAYQTHVFLDFREVTDDANGTYRRLWERLQGRGTPSLWRELQQIRWEPIWQPLREIYHPGYLRYLLQQRITQPQQCLPVHLLDEAQHKLEALLRGIETLTGYRGDWADILSNLKARLNLIMHWPVLEVKLSLPTTRRLNQALQNLQDQILGAPERWLALLCAAFSLEIGRVKDSMHVKEQTLEWLETWQVPHLLSETAKDLGLTPEQAQTFITGFRILIAHQDWYDEDALSRSLSEVMANWLADPEIQSLIGLHSHEGVLWFHKEGFETLVALMQAIGLLAFASLPTWKCSPFYERVLALHHLGQSLHNAATKAGYQLEAMMKYLQSV</sequence>
<dbReference type="InterPro" id="IPR006047">
    <property type="entry name" value="GH13_cat_dom"/>
</dbReference>
<dbReference type="Gene3D" id="3.20.20.80">
    <property type="entry name" value="Glycosidases"/>
    <property type="match status" value="1"/>
</dbReference>
<organism evidence="2 3">
    <name type="scientific">Thermanaerothrix solaris</name>
    <dbReference type="NCBI Taxonomy" id="3058434"/>
    <lineage>
        <taxon>Bacteria</taxon>
        <taxon>Bacillati</taxon>
        <taxon>Chloroflexota</taxon>
        <taxon>Anaerolineae</taxon>
        <taxon>Anaerolineales</taxon>
        <taxon>Anaerolineaceae</taxon>
        <taxon>Thermanaerothrix</taxon>
    </lineage>
</organism>
<keyword evidence="3" id="KW-1185">Reference proteome</keyword>
<comment type="caution">
    <text evidence="2">The sequence shown here is derived from an EMBL/GenBank/DDBJ whole genome shotgun (WGS) entry which is preliminary data.</text>
</comment>